<keyword evidence="2" id="KW-1185">Reference proteome</keyword>
<sequence>MMAWLVDLWIYSCKRVIGLQFQHPKRGRKPALKSLTDGNVQEDEPPSCRFQVDMSPKRDIELSVKVMLQLLEVSCDLELFLSLWELFTVLKSFEFQLERVLLSLNGIEDVRTRLLSKVEYILSSHKKLSWDVNVINIIINVPWRKAMQEEHKLLCLVFCYVKLFGRLLCPLLFVG</sequence>
<reference evidence="1" key="1">
    <citation type="journal article" date="2020" name="bioRxiv">
        <title>Hybrid origin of Populus tomentosa Carr. identified through genome sequencing and phylogenomic analysis.</title>
        <authorList>
            <person name="An X."/>
            <person name="Gao K."/>
            <person name="Chen Z."/>
            <person name="Li J."/>
            <person name="Yang X."/>
            <person name="Yang X."/>
            <person name="Zhou J."/>
            <person name="Guo T."/>
            <person name="Zhao T."/>
            <person name="Huang S."/>
            <person name="Miao D."/>
            <person name="Khan W.U."/>
            <person name="Rao P."/>
            <person name="Ye M."/>
            <person name="Lei B."/>
            <person name="Liao W."/>
            <person name="Wang J."/>
            <person name="Ji L."/>
            <person name="Li Y."/>
            <person name="Guo B."/>
            <person name="Mustafa N.S."/>
            <person name="Li S."/>
            <person name="Yun Q."/>
            <person name="Keller S.R."/>
            <person name="Mao J."/>
            <person name="Zhang R."/>
            <person name="Strauss S.H."/>
        </authorList>
    </citation>
    <scope>NUCLEOTIDE SEQUENCE</scope>
    <source>
        <strain evidence="1">GM15</strain>
        <tissue evidence="1">Leaf</tissue>
    </source>
</reference>
<evidence type="ECO:0000313" key="2">
    <source>
        <dbReference type="Proteomes" id="UP000886885"/>
    </source>
</evidence>
<protein>
    <submittedName>
        <fullName evidence="1">Uncharacterized protein</fullName>
    </submittedName>
</protein>
<dbReference type="EMBL" id="JAAWWB010000002">
    <property type="protein sequence ID" value="KAG6790770.1"/>
    <property type="molecule type" value="Genomic_DNA"/>
</dbReference>
<comment type="caution">
    <text evidence="1">The sequence shown here is derived from an EMBL/GenBank/DDBJ whole genome shotgun (WGS) entry which is preliminary data.</text>
</comment>
<gene>
    <name evidence="1" type="ORF">POTOM_006935</name>
</gene>
<proteinExistence type="predicted"/>
<evidence type="ECO:0000313" key="1">
    <source>
        <dbReference type="EMBL" id="KAG6790770.1"/>
    </source>
</evidence>
<dbReference type="AlphaFoldDB" id="A0A8X8AP26"/>
<dbReference type="Proteomes" id="UP000886885">
    <property type="component" value="Chromosome 1D"/>
</dbReference>
<accession>A0A8X8AP26</accession>
<organism evidence="1 2">
    <name type="scientific">Populus tomentosa</name>
    <name type="common">Chinese white poplar</name>
    <dbReference type="NCBI Taxonomy" id="118781"/>
    <lineage>
        <taxon>Eukaryota</taxon>
        <taxon>Viridiplantae</taxon>
        <taxon>Streptophyta</taxon>
        <taxon>Embryophyta</taxon>
        <taxon>Tracheophyta</taxon>
        <taxon>Spermatophyta</taxon>
        <taxon>Magnoliopsida</taxon>
        <taxon>eudicotyledons</taxon>
        <taxon>Gunneridae</taxon>
        <taxon>Pentapetalae</taxon>
        <taxon>rosids</taxon>
        <taxon>fabids</taxon>
        <taxon>Malpighiales</taxon>
        <taxon>Salicaceae</taxon>
        <taxon>Saliceae</taxon>
        <taxon>Populus</taxon>
    </lineage>
</organism>
<name>A0A8X8AP26_POPTO</name>
<dbReference type="OrthoDB" id="1750014at2759"/>